<protein>
    <submittedName>
        <fullName evidence="2">DUF2065 domain-containing protein</fullName>
    </submittedName>
</protein>
<feature type="transmembrane region" description="Helical" evidence="1">
    <location>
        <begin position="41"/>
        <end position="59"/>
    </location>
</feature>
<keyword evidence="1" id="KW-1133">Transmembrane helix</keyword>
<proteinExistence type="predicted"/>
<reference evidence="2 3" key="1">
    <citation type="submission" date="2022-04" db="EMBL/GenBank/DDBJ databases">
        <authorList>
            <person name="Grouzdev D.S."/>
            <person name="Pantiukh K.S."/>
            <person name="Krutkina M.S."/>
        </authorList>
    </citation>
    <scope>NUCLEOTIDE SEQUENCE [LARGE SCALE GENOMIC DNA]</scope>
    <source>
        <strain evidence="2 3">6x-1</strain>
    </source>
</reference>
<keyword evidence="1" id="KW-0812">Transmembrane</keyword>
<organism evidence="2 3">
    <name type="scientific">Ancylobacter crimeensis</name>
    <dbReference type="NCBI Taxonomy" id="2579147"/>
    <lineage>
        <taxon>Bacteria</taxon>
        <taxon>Pseudomonadati</taxon>
        <taxon>Pseudomonadota</taxon>
        <taxon>Alphaproteobacteria</taxon>
        <taxon>Hyphomicrobiales</taxon>
        <taxon>Xanthobacteraceae</taxon>
        <taxon>Ancylobacter</taxon>
    </lineage>
</organism>
<name>A0ABT0DET6_9HYPH</name>
<dbReference type="EMBL" id="JALKCH010000010">
    <property type="protein sequence ID" value="MCK0198272.1"/>
    <property type="molecule type" value="Genomic_DNA"/>
</dbReference>
<comment type="caution">
    <text evidence="2">The sequence shown here is derived from an EMBL/GenBank/DDBJ whole genome shotgun (WGS) entry which is preliminary data.</text>
</comment>
<accession>A0ABT0DET6</accession>
<evidence type="ECO:0000256" key="1">
    <source>
        <dbReference type="SAM" id="Phobius"/>
    </source>
</evidence>
<keyword evidence="1" id="KW-0472">Membrane</keyword>
<dbReference type="PANTHER" id="PTHR38602">
    <property type="entry name" value="INNER MEMBRANE PROTEIN-RELATED"/>
    <property type="match status" value="1"/>
</dbReference>
<dbReference type="RefSeq" id="WP_247030171.1">
    <property type="nucleotide sequence ID" value="NZ_JALKCH010000010.1"/>
</dbReference>
<dbReference type="InterPro" id="IPR019201">
    <property type="entry name" value="DUF2065"/>
</dbReference>
<keyword evidence="3" id="KW-1185">Reference proteome</keyword>
<dbReference type="PANTHER" id="PTHR38602:SF1">
    <property type="entry name" value="INNER MEMBRANE PROTEIN"/>
    <property type="match status" value="1"/>
</dbReference>
<evidence type="ECO:0000313" key="2">
    <source>
        <dbReference type="EMBL" id="MCK0198272.1"/>
    </source>
</evidence>
<dbReference type="Proteomes" id="UP001203284">
    <property type="component" value="Unassembled WGS sequence"/>
</dbReference>
<sequence length="61" mass="6372">MSDLIVALGLVFVMEGLMLAAFPAATRQAMATLHALPDHTLRILGICGGIAGLVVVWLVRG</sequence>
<gene>
    <name evidence="2" type="ORF">MWN34_15260</name>
</gene>
<dbReference type="Pfam" id="PF09838">
    <property type="entry name" value="DUF2065"/>
    <property type="match status" value="1"/>
</dbReference>
<evidence type="ECO:0000313" key="3">
    <source>
        <dbReference type="Proteomes" id="UP001203284"/>
    </source>
</evidence>